<dbReference type="GO" id="GO:0006032">
    <property type="term" value="P:chitin catabolic process"/>
    <property type="evidence" value="ECO:0007669"/>
    <property type="project" value="UniProtKB-KW"/>
</dbReference>
<dbReference type="PANTHER" id="PTHR11177">
    <property type="entry name" value="CHITINASE"/>
    <property type="match status" value="1"/>
</dbReference>
<dbReference type="PANTHER" id="PTHR11177:SF317">
    <property type="entry name" value="CHITINASE 12-RELATED"/>
    <property type="match status" value="1"/>
</dbReference>
<feature type="chain" id="PRO_5002028593" description="chitinase" evidence="7">
    <location>
        <begin position="31"/>
        <end position="887"/>
    </location>
</feature>
<evidence type="ECO:0000256" key="6">
    <source>
        <dbReference type="SAM" id="MobiDB-lite"/>
    </source>
</evidence>
<keyword evidence="4" id="KW-0624">Polysaccharide degradation</keyword>
<dbReference type="CDD" id="cd06548">
    <property type="entry name" value="GH18_chitinase"/>
    <property type="match status" value="1"/>
</dbReference>
<dbReference type="InterPro" id="IPR029070">
    <property type="entry name" value="Chitinase_insertion_sf"/>
</dbReference>
<dbReference type="CDD" id="cd20174">
    <property type="entry name" value="GH18_LinChi78-like_UFR"/>
    <property type="match status" value="1"/>
</dbReference>
<feature type="signal peptide" evidence="7">
    <location>
        <begin position="1"/>
        <end position="30"/>
    </location>
</feature>
<dbReference type="Gene3D" id="2.60.40.10">
    <property type="entry name" value="Immunoglobulins"/>
    <property type="match status" value="2"/>
</dbReference>
<dbReference type="InterPro" id="IPR050314">
    <property type="entry name" value="Glycosyl_Hydrlase_18"/>
</dbReference>
<dbReference type="InterPro" id="IPR011583">
    <property type="entry name" value="Chitinase_II/V-like_cat"/>
</dbReference>
<evidence type="ECO:0000259" key="8">
    <source>
        <dbReference type="PROSITE" id="PS51910"/>
    </source>
</evidence>
<dbReference type="GO" id="GO:0005576">
    <property type="term" value="C:extracellular region"/>
    <property type="evidence" value="ECO:0007669"/>
    <property type="project" value="InterPro"/>
</dbReference>
<proteinExistence type="predicted"/>
<keyword evidence="5" id="KW-0119">Carbohydrate metabolism</keyword>
<dbReference type="Pfam" id="PF16403">
    <property type="entry name" value="Bact_surface_Ig-like"/>
    <property type="match status" value="2"/>
</dbReference>
<dbReference type="Gene3D" id="2.10.10.20">
    <property type="entry name" value="Carbohydrate-binding module superfamily 5/12"/>
    <property type="match status" value="2"/>
</dbReference>
<sequence length="887" mass="96439">MAKRAIKKRSTVIVACATLTTLLMGMSASAIPFTSKNDIAVTAEKSTSKTKRNVMYYGDWSVWGGQGSFYPKDIPADQLTHLNFAFLDFDANGQLIFTDKGAACENPVGMDGVTWGDPNAGILPALQDLRAKNPNLKIGVSLGGWSKSGDFSVVAADSAKRTKFVENVMKFIKYTNMDFVDLDWEYPGAVREPDKVDNQNDEGTTQGRPEDKENYILLLKDFRKALDKQGIELGKTYELSVALPAPIEKVDLGIDVDALFDTVDFANIMTYDMRGAWDTISGHQTPLYTNPNDPFKGKGLSVDESVNYFISKGAEPEKIVVGAAYYTRGWEKVSNDNVDPDNPGLFGTAEKVAKDADQTLTTGADNEAPVKNGEGGRRGGVWSYRSLDELKSKYQGLKEYWDDSAKAPYLYNESTGAFFTYDNVRSIEEKCKYVNEKDLGGMIAWMASQDAPSTPGSNSRDELTKATKNALYGSVDLPDYEIVYDDLDISCTVETFKESWSDKGGYTITLKNNEKLEESGDVLSSVENTAETIKNAKIYIKNNGNKIISGDSNVGTITEEDGYSVIDLSSIYAAKVIKPGETYTMTLNTEKAPADTSGLESISISQRMSAKGAEMGRQVVFGKETSPNENTAPSILGATDITIEEGTSFDPLKGVTSIDKEDGDLTKTITVTGSIDTSKAGEYTLVYKVKDSKGLETTVTRKVTVAKKSSENSAPVISGVKDSTIYVGDSFDALKGITASDKEDGDLTNKITVKGSVNTNLSGSYPLVYSVSDSKGLVTTASCTVTVKEKDTPSKDTYDPSKTYNAGDKVIYNGKEYVCKWWVQGQAPGTTDAWELVSSSNEDGSSDYVPGKSYNAGDIVKYNGLNYKALWWTNSTPGSDSSWILVK</sequence>
<comment type="catalytic activity">
    <reaction evidence="1">
        <text>Random endo-hydrolysis of N-acetyl-beta-D-glucosaminide (1-&gt;4)-beta-linkages in chitin and chitodextrins.</text>
        <dbReference type="EC" id="3.2.1.14"/>
    </reaction>
</comment>
<dbReference type="eggNOG" id="COG3325">
    <property type="taxonomic scope" value="Bacteria"/>
</dbReference>
<evidence type="ECO:0000256" key="7">
    <source>
        <dbReference type="SAM" id="SignalP"/>
    </source>
</evidence>
<evidence type="ECO:0000256" key="4">
    <source>
        <dbReference type="ARBA" id="ARBA00023024"/>
    </source>
</evidence>
<name>A0A0A7FYQ3_9CLOT</name>
<dbReference type="SUPFAM" id="SSF54556">
    <property type="entry name" value="Chitinase insertion domain"/>
    <property type="match status" value="1"/>
</dbReference>
<dbReference type="InterPro" id="IPR001223">
    <property type="entry name" value="Glyco_hydro18_cat"/>
</dbReference>
<dbReference type="Gene3D" id="3.20.20.80">
    <property type="entry name" value="Glycosidases"/>
    <property type="match status" value="1"/>
</dbReference>
<dbReference type="GO" id="GO:0008061">
    <property type="term" value="F:chitin binding"/>
    <property type="evidence" value="ECO:0007669"/>
    <property type="project" value="InterPro"/>
</dbReference>
<dbReference type="OrthoDB" id="9812811at2"/>
<dbReference type="SMART" id="SM00636">
    <property type="entry name" value="Glyco_18"/>
    <property type="match status" value="1"/>
</dbReference>
<dbReference type="Gene3D" id="3.10.50.10">
    <property type="match status" value="1"/>
</dbReference>
<dbReference type="InterPro" id="IPR013783">
    <property type="entry name" value="Ig-like_fold"/>
</dbReference>
<dbReference type="eggNOG" id="COG3227">
    <property type="taxonomic scope" value="Bacteria"/>
</dbReference>
<accession>A0A0A7FYQ3</accession>
<keyword evidence="10" id="KW-1185">Reference proteome</keyword>
<reference evidence="9 10" key="1">
    <citation type="journal article" date="2015" name="Infect. Genet. Evol.">
        <title>Genomic sequences of six botulinum neurotoxin-producing strains representing three clostridial species illustrate the mobility and diversity of botulinum neurotoxin genes.</title>
        <authorList>
            <person name="Smith T.J."/>
            <person name="Hill K.K."/>
            <person name="Xie G."/>
            <person name="Foley B.T."/>
            <person name="Williamson C.H."/>
            <person name="Foster J.T."/>
            <person name="Johnson S.L."/>
            <person name="Chertkov O."/>
            <person name="Teshima H."/>
            <person name="Gibbons H.S."/>
            <person name="Johnsky L.A."/>
            <person name="Karavis M.A."/>
            <person name="Smith L.A."/>
        </authorList>
    </citation>
    <scope>NUCLEOTIDE SEQUENCE [LARGE SCALE GENOMIC DNA]</scope>
    <source>
        <strain evidence="9">Sullivan</strain>
    </source>
</reference>
<dbReference type="SUPFAM" id="SSF51055">
    <property type="entry name" value="Carbohydrate binding domain"/>
    <property type="match status" value="2"/>
</dbReference>
<dbReference type="Pfam" id="PF00704">
    <property type="entry name" value="Glyco_hydro_18"/>
    <property type="match status" value="1"/>
</dbReference>
<protein>
    <recommendedName>
        <fullName evidence="2">chitinase</fullName>
        <ecNumber evidence="2">3.2.1.14</ecNumber>
    </recommendedName>
</protein>
<dbReference type="PROSITE" id="PS51910">
    <property type="entry name" value="GH18_2"/>
    <property type="match status" value="1"/>
</dbReference>
<dbReference type="InterPro" id="IPR036573">
    <property type="entry name" value="CBM_sf_5/12"/>
</dbReference>
<dbReference type="InterPro" id="IPR032179">
    <property type="entry name" value="Cry22Aa_Ig-like"/>
</dbReference>
<dbReference type="STRING" id="1561.NPD11_2353"/>
<dbReference type="SMART" id="SM00495">
    <property type="entry name" value="ChtBD3"/>
    <property type="match status" value="2"/>
</dbReference>
<dbReference type="GO" id="GO:0005975">
    <property type="term" value="P:carbohydrate metabolic process"/>
    <property type="evidence" value="ECO:0007669"/>
    <property type="project" value="InterPro"/>
</dbReference>
<dbReference type="InterPro" id="IPR003610">
    <property type="entry name" value="CBM5/12"/>
</dbReference>
<keyword evidence="4" id="KW-0146">Chitin degradation</keyword>
<evidence type="ECO:0000313" key="9">
    <source>
        <dbReference type="EMBL" id="AIY83966.1"/>
    </source>
</evidence>
<evidence type="ECO:0000256" key="5">
    <source>
        <dbReference type="ARBA" id="ARBA00023277"/>
    </source>
</evidence>
<organism evidence="9 10">
    <name type="scientific">Clostridium baratii str. Sullivan</name>
    <dbReference type="NCBI Taxonomy" id="1415775"/>
    <lineage>
        <taxon>Bacteria</taxon>
        <taxon>Bacillati</taxon>
        <taxon>Bacillota</taxon>
        <taxon>Clostridia</taxon>
        <taxon>Eubacteriales</taxon>
        <taxon>Clostridiaceae</taxon>
        <taxon>Clostridium</taxon>
    </lineage>
</organism>
<keyword evidence="3" id="KW-0378">Hydrolase</keyword>
<dbReference type="SUPFAM" id="SSF51445">
    <property type="entry name" value="(Trans)glycosidases"/>
    <property type="match status" value="1"/>
</dbReference>
<dbReference type="EC" id="3.2.1.14" evidence="2"/>
<dbReference type="CDD" id="cd12215">
    <property type="entry name" value="ChiC_BD"/>
    <property type="match status" value="1"/>
</dbReference>
<dbReference type="Proteomes" id="UP000030635">
    <property type="component" value="Chromosome"/>
</dbReference>
<gene>
    <name evidence="9" type="ORF">U729_637</name>
</gene>
<dbReference type="InterPro" id="IPR017853">
    <property type="entry name" value="GH"/>
</dbReference>
<evidence type="ECO:0000313" key="10">
    <source>
        <dbReference type="Proteomes" id="UP000030635"/>
    </source>
</evidence>
<feature type="region of interest" description="Disordered" evidence="6">
    <location>
        <begin position="190"/>
        <end position="210"/>
    </location>
</feature>
<keyword evidence="7" id="KW-0732">Signal</keyword>
<dbReference type="AlphaFoldDB" id="A0A0A7FYQ3"/>
<dbReference type="GO" id="GO:0008843">
    <property type="term" value="F:endochitinase activity"/>
    <property type="evidence" value="ECO:0007669"/>
    <property type="project" value="UniProtKB-EC"/>
</dbReference>
<evidence type="ECO:0000256" key="3">
    <source>
        <dbReference type="ARBA" id="ARBA00022801"/>
    </source>
</evidence>
<dbReference type="EMBL" id="CP006905">
    <property type="protein sequence ID" value="AIY83966.1"/>
    <property type="molecule type" value="Genomic_DNA"/>
</dbReference>
<feature type="domain" description="GH18" evidence="8">
    <location>
        <begin position="51"/>
        <end position="474"/>
    </location>
</feature>
<dbReference type="CDD" id="cd12204">
    <property type="entry name" value="CBD_like"/>
    <property type="match status" value="1"/>
</dbReference>
<evidence type="ECO:0000256" key="2">
    <source>
        <dbReference type="ARBA" id="ARBA00012729"/>
    </source>
</evidence>
<evidence type="ECO:0000256" key="1">
    <source>
        <dbReference type="ARBA" id="ARBA00000822"/>
    </source>
</evidence>
<dbReference type="eggNOG" id="COG3979">
    <property type="taxonomic scope" value="Bacteria"/>
</dbReference>
<dbReference type="GO" id="GO:0030246">
    <property type="term" value="F:carbohydrate binding"/>
    <property type="evidence" value="ECO:0007669"/>
    <property type="project" value="InterPro"/>
</dbReference>
<dbReference type="KEGG" id="cbv:U729_637"/>
<dbReference type="HOGENOM" id="CLU_002833_14_3_9"/>
<dbReference type="Pfam" id="PF02839">
    <property type="entry name" value="CBM_5_12"/>
    <property type="match status" value="2"/>
</dbReference>